<dbReference type="AlphaFoldDB" id="A0A9J6D8X0"/>
<evidence type="ECO:0000313" key="2">
    <source>
        <dbReference type="Proteomes" id="UP000821866"/>
    </source>
</evidence>
<sequence length="246" mass="26759">MALTPLERFRFRRFVPSLSVLSRSENVVLGAAAQRGLLGRSLLESVGLPALPLCSNGECRTRDVNVAAGLWCGRPGLPRGDFVAVVRVGGLGVGGVNHGVWLIFEGLVNTTNSAAVSPRGLVQGRRPLLAAREKKKTWPWKPSRLPHSILTLCVPCQYSWAADEISASRGLRRLFGTERERTRRCSAPFGEARVLTSHLLLSALARFCRAPDETLLSRVTTTKGLQSVLHGSFDSALCFVPVHVIE</sequence>
<organism evidence="1 2">
    <name type="scientific">Rhipicephalus microplus</name>
    <name type="common">Cattle tick</name>
    <name type="synonym">Boophilus microplus</name>
    <dbReference type="NCBI Taxonomy" id="6941"/>
    <lineage>
        <taxon>Eukaryota</taxon>
        <taxon>Metazoa</taxon>
        <taxon>Ecdysozoa</taxon>
        <taxon>Arthropoda</taxon>
        <taxon>Chelicerata</taxon>
        <taxon>Arachnida</taxon>
        <taxon>Acari</taxon>
        <taxon>Parasitiformes</taxon>
        <taxon>Ixodida</taxon>
        <taxon>Ixodoidea</taxon>
        <taxon>Ixodidae</taxon>
        <taxon>Rhipicephalinae</taxon>
        <taxon>Rhipicephalus</taxon>
        <taxon>Boophilus</taxon>
    </lineage>
</organism>
<reference evidence="1" key="1">
    <citation type="journal article" date="2020" name="Cell">
        <title>Large-Scale Comparative Analyses of Tick Genomes Elucidate Their Genetic Diversity and Vector Capacities.</title>
        <authorList>
            <consortium name="Tick Genome and Microbiome Consortium (TIGMIC)"/>
            <person name="Jia N."/>
            <person name="Wang J."/>
            <person name="Shi W."/>
            <person name="Du L."/>
            <person name="Sun Y."/>
            <person name="Zhan W."/>
            <person name="Jiang J.F."/>
            <person name="Wang Q."/>
            <person name="Zhang B."/>
            <person name="Ji P."/>
            <person name="Bell-Sakyi L."/>
            <person name="Cui X.M."/>
            <person name="Yuan T.T."/>
            <person name="Jiang B.G."/>
            <person name="Yang W.F."/>
            <person name="Lam T.T."/>
            <person name="Chang Q.C."/>
            <person name="Ding S.J."/>
            <person name="Wang X.J."/>
            <person name="Zhu J.G."/>
            <person name="Ruan X.D."/>
            <person name="Zhao L."/>
            <person name="Wei J.T."/>
            <person name="Ye R.Z."/>
            <person name="Que T.C."/>
            <person name="Du C.H."/>
            <person name="Zhou Y.H."/>
            <person name="Cheng J.X."/>
            <person name="Dai P.F."/>
            <person name="Guo W.B."/>
            <person name="Han X.H."/>
            <person name="Huang E.J."/>
            <person name="Li L.F."/>
            <person name="Wei W."/>
            <person name="Gao Y.C."/>
            <person name="Liu J.Z."/>
            <person name="Shao H.Z."/>
            <person name="Wang X."/>
            <person name="Wang C.C."/>
            <person name="Yang T.C."/>
            <person name="Huo Q.B."/>
            <person name="Li W."/>
            <person name="Chen H.Y."/>
            <person name="Chen S.E."/>
            <person name="Zhou L.G."/>
            <person name="Ni X.B."/>
            <person name="Tian J.H."/>
            <person name="Sheng Y."/>
            <person name="Liu T."/>
            <person name="Pan Y.S."/>
            <person name="Xia L.Y."/>
            <person name="Li J."/>
            <person name="Zhao F."/>
            <person name="Cao W.C."/>
        </authorList>
    </citation>
    <scope>NUCLEOTIDE SEQUENCE</scope>
    <source>
        <strain evidence="1">Rmic-2018</strain>
    </source>
</reference>
<keyword evidence="2" id="KW-1185">Reference proteome</keyword>
<dbReference type="Proteomes" id="UP000821866">
    <property type="component" value="Chromosome 9"/>
</dbReference>
<accession>A0A9J6D8X0</accession>
<proteinExistence type="predicted"/>
<comment type="caution">
    <text evidence="1">The sequence shown here is derived from an EMBL/GenBank/DDBJ whole genome shotgun (WGS) entry which is preliminary data.</text>
</comment>
<evidence type="ECO:0000313" key="1">
    <source>
        <dbReference type="EMBL" id="KAH8010239.1"/>
    </source>
</evidence>
<reference evidence="1" key="2">
    <citation type="submission" date="2021-09" db="EMBL/GenBank/DDBJ databases">
        <authorList>
            <person name="Jia N."/>
            <person name="Wang J."/>
            <person name="Shi W."/>
            <person name="Du L."/>
            <person name="Sun Y."/>
            <person name="Zhan W."/>
            <person name="Jiang J."/>
            <person name="Wang Q."/>
            <person name="Zhang B."/>
            <person name="Ji P."/>
            <person name="Sakyi L.B."/>
            <person name="Cui X."/>
            <person name="Yuan T."/>
            <person name="Jiang B."/>
            <person name="Yang W."/>
            <person name="Lam T.T.-Y."/>
            <person name="Chang Q."/>
            <person name="Ding S."/>
            <person name="Wang X."/>
            <person name="Zhu J."/>
            <person name="Ruan X."/>
            <person name="Zhao L."/>
            <person name="Wei J."/>
            <person name="Que T."/>
            <person name="Du C."/>
            <person name="Cheng J."/>
            <person name="Dai P."/>
            <person name="Han X."/>
            <person name="Huang E."/>
            <person name="Gao Y."/>
            <person name="Liu J."/>
            <person name="Shao H."/>
            <person name="Ye R."/>
            <person name="Li L."/>
            <person name="Wei W."/>
            <person name="Wang X."/>
            <person name="Wang C."/>
            <person name="Huo Q."/>
            <person name="Li W."/>
            <person name="Guo W."/>
            <person name="Chen H."/>
            <person name="Chen S."/>
            <person name="Zhou L."/>
            <person name="Zhou L."/>
            <person name="Ni X."/>
            <person name="Tian J."/>
            <person name="Zhou Y."/>
            <person name="Sheng Y."/>
            <person name="Liu T."/>
            <person name="Pan Y."/>
            <person name="Xia L."/>
            <person name="Li J."/>
            <person name="Zhao F."/>
            <person name="Cao W."/>
        </authorList>
    </citation>
    <scope>NUCLEOTIDE SEQUENCE</scope>
    <source>
        <strain evidence="1">Rmic-2018</strain>
        <tissue evidence="1">Larvae</tissue>
    </source>
</reference>
<protein>
    <submittedName>
        <fullName evidence="1">Uncharacterized protein</fullName>
    </submittedName>
</protein>
<dbReference type="EMBL" id="JABSTU010000011">
    <property type="protein sequence ID" value="KAH8010239.1"/>
    <property type="molecule type" value="Genomic_DNA"/>
</dbReference>
<name>A0A9J6D8X0_RHIMP</name>
<gene>
    <name evidence="1" type="ORF">HPB51_026291</name>
</gene>